<dbReference type="InterPro" id="IPR013783">
    <property type="entry name" value="Ig-like_fold"/>
</dbReference>
<protein>
    <recommendedName>
        <fullName evidence="2">receptor protein-tyrosine kinase</fullName>
        <ecNumber evidence="2">2.7.10.1</ecNumber>
    </recommendedName>
</protein>
<comment type="subcellular location">
    <subcellularLocation>
        <location evidence="1">Cell membrane</location>
        <topology evidence="1">Single-pass type I membrane protein</topology>
    </subcellularLocation>
    <subcellularLocation>
        <location evidence="20">Membrane</location>
        <topology evidence="20">Single-pass type I membrane protein</topology>
    </subcellularLocation>
</comment>
<dbReference type="Pfam" id="PF13927">
    <property type="entry name" value="Ig_3"/>
    <property type="match status" value="1"/>
</dbReference>
<comment type="similarity">
    <text evidence="20">Belongs to the protein kinase superfamily. Tyr protein kinase family. CSF-1/PDGF receptor subfamily.</text>
</comment>
<evidence type="ECO:0000256" key="13">
    <source>
        <dbReference type="ARBA" id="ARBA00023137"/>
    </source>
</evidence>
<keyword evidence="9" id="KW-0418">Kinase</keyword>
<evidence type="ECO:0000256" key="19">
    <source>
        <dbReference type="PROSITE-ProRule" id="PRU10141"/>
    </source>
</evidence>
<feature type="transmembrane region" description="Helical" evidence="22">
    <location>
        <begin position="1304"/>
        <end position="1329"/>
    </location>
</feature>
<dbReference type="PANTHER" id="PTHR24416">
    <property type="entry name" value="TYROSINE-PROTEIN KINASE RECEPTOR"/>
    <property type="match status" value="1"/>
</dbReference>
<evidence type="ECO:0000256" key="15">
    <source>
        <dbReference type="ARBA" id="ARBA00023170"/>
    </source>
</evidence>
<feature type="domain" description="Ig-like" evidence="25">
    <location>
        <begin position="661"/>
        <end position="764"/>
    </location>
</feature>
<dbReference type="FunFam" id="3.30.200.20:FF:000619">
    <property type="entry name" value="macrophage colony-stimulating factor 1 receptor isoform X2"/>
    <property type="match status" value="1"/>
</dbReference>
<dbReference type="SMART" id="SM00408">
    <property type="entry name" value="IGc2"/>
    <property type="match status" value="5"/>
</dbReference>
<dbReference type="InterPro" id="IPR003598">
    <property type="entry name" value="Ig_sub2"/>
</dbReference>
<evidence type="ECO:0000256" key="9">
    <source>
        <dbReference type="ARBA" id="ARBA00022777"/>
    </source>
</evidence>
<evidence type="ECO:0000313" key="26">
    <source>
        <dbReference type="EMBL" id="KAJ8028743.1"/>
    </source>
</evidence>
<dbReference type="OrthoDB" id="10059496at2759"/>
<dbReference type="GO" id="GO:0007169">
    <property type="term" value="P:cell surface receptor protein tyrosine kinase signaling pathway"/>
    <property type="evidence" value="ECO:0007669"/>
    <property type="project" value="InterPro"/>
</dbReference>
<keyword evidence="11 22" id="KW-1133">Transmembrane helix</keyword>
<dbReference type="InterPro" id="IPR013098">
    <property type="entry name" value="Ig_I-set"/>
</dbReference>
<feature type="chain" id="PRO_5040240133" description="receptor protein-tyrosine kinase" evidence="23">
    <location>
        <begin position="29"/>
        <end position="1875"/>
    </location>
</feature>
<comment type="caution">
    <text evidence="26">The sequence shown here is derived from an EMBL/GenBank/DDBJ whole genome shotgun (WGS) entry which is preliminary data.</text>
</comment>
<dbReference type="InterPro" id="IPR011009">
    <property type="entry name" value="Kinase-like_dom_sf"/>
</dbReference>
<name>A0A9Q1BL80_HOLLE</name>
<evidence type="ECO:0000259" key="24">
    <source>
        <dbReference type="PROSITE" id="PS50011"/>
    </source>
</evidence>
<dbReference type="EC" id="2.7.10.1" evidence="2"/>
<keyword evidence="13" id="KW-0829">Tyrosine-protein kinase</keyword>
<organism evidence="26 27">
    <name type="scientific">Holothuria leucospilota</name>
    <name type="common">Black long sea cucumber</name>
    <name type="synonym">Mertensiothuria leucospilota</name>
    <dbReference type="NCBI Taxonomy" id="206669"/>
    <lineage>
        <taxon>Eukaryota</taxon>
        <taxon>Metazoa</taxon>
        <taxon>Echinodermata</taxon>
        <taxon>Eleutherozoa</taxon>
        <taxon>Echinozoa</taxon>
        <taxon>Holothuroidea</taxon>
        <taxon>Aspidochirotacea</taxon>
        <taxon>Aspidochirotida</taxon>
        <taxon>Holothuriidae</taxon>
        <taxon>Holothuria</taxon>
    </lineage>
</organism>
<dbReference type="InterPro" id="IPR007110">
    <property type="entry name" value="Ig-like_dom"/>
</dbReference>
<evidence type="ECO:0000256" key="14">
    <source>
        <dbReference type="ARBA" id="ARBA00023157"/>
    </source>
</evidence>
<keyword evidence="12 22" id="KW-0472">Membrane</keyword>
<keyword evidence="10 19" id="KW-0067">ATP-binding</keyword>
<dbReference type="Proteomes" id="UP001152320">
    <property type="component" value="Chromosome 15"/>
</dbReference>
<dbReference type="Pfam" id="PF00047">
    <property type="entry name" value="ig"/>
    <property type="match status" value="1"/>
</dbReference>
<feature type="compositionally biased region" description="Basic and acidic residues" evidence="21">
    <location>
        <begin position="1801"/>
        <end position="1812"/>
    </location>
</feature>
<dbReference type="InterPro" id="IPR001824">
    <property type="entry name" value="Tyr_kinase_rcpt_3_CS"/>
</dbReference>
<dbReference type="CDD" id="cd00096">
    <property type="entry name" value="Ig"/>
    <property type="match status" value="1"/>
</dbReference>
<keyword evidence="17 20" id="KW-0393">Immunoglobulin domain</keyword>
<proteinExistence type="inferred from homology"/>
<evidence type="ECO:0000259" key="25">
    <source>
        <dbReference type="PROSITE" id="PS50835"/>
    </source>
</evidence>
<keyword evidence="7 20" id="KW-0812">Transmembrane</keyword>
<dbReference type="PROSITE" id="PS00109">
    <property type="entry name" value="PROTEIN_KINASE_TYR"/>
    <property type="match status" value="1"/>
</dbReference>
<dbReference type="SMART" id="SM00219">
    <property type="entry name" value="TyrKc"/>
    <property type="match status" value="1"/>
</dbReference>
<evidence type="ECO:0000256" key="20">
    <source>
        <dbReference type="RuleBase" id="RU000311"/>
    </source>
</evidence>
<dbReference type="SUPFAM" id="SSF56112">
    <property type="entry name" value="Protein kinase-like (PK-like)"/>
    <property type="match status" value="1"/>
</dbReference>
<dbReference type="InterPro" id="IPR003599">
    <property type="entry name" value="Ig_sub"/>
</dbReference>
<dbReference type="SMART" id="SM00409">
    <property type="entry name" value="IG"/>
    <property type="match status" value="9"/>
</dbReference>
<dbReference type="InterPro" id="IPR020635">
    <property type="entry name" value="Tyr_kinase_cat_dom"/>
</dbReference>
<dbReference type="PROSITE" id="PS00240">
    <property type="entry name" value="RECEPTOR_TYR_KIN_III"/>
    <property type="match status" value="1"/>
</dbReference>
<dbReference type="Pfam" id="PF07679">
    <property type="entry name" value="I-set"/>
    <property type="match status" value="1"/>
</dbReference>
<dbReference type="Gene3D" id="1.10.510.10">
    <property type="entry name" value="Transferase(Phosphotransferase) domain 1"/>
    <property type="match status" value="1"/>
</dbReference>
<dbReference type="PANTHER" id="PTHR24416:SF600">
    <property type="entry name" value="PDGF- AND VEGF-RECEPTOR RELATED, ISOFORM J"/>
    <property type="match status" value="1"/>
</dbReference>
<feature type="binding site" evidence="19">
    <location>
        <position position="1409"/>
    </location>
    <ligand>
        <name>ATP</name>
        <dbReference type="ChEBI" id="CHEBI:30616"/>
    </ligand>
</feature>
<dbReference type="GO" id="GO:0005524">
    <property type="term" value="F:ATP binding"/>
    <property type="evidence" value="ECO:0007669"/>
    <property type="project" value="UniProtKB-UniRule"/>
</dbReference>
<dbReference type="InterPro" id="IPR017441">
    <property type="entry name" value="Protein_kinase_ATP_BS"/>
</dbReference>
<evidence type="ECO:0000256" key="23">
    <source>
        <dbReference type="SAM" id="SignalP"/>
    </source>
</evidence>
<evidence type="ECO:0000256" key="6">
    <source>
        <dbReference type="ARBA" id="ARBA00022679"/>
    </source>
</evidence>
<feature type="domain" description="Ig-like" evidence="25">
    <location>
        <begin position="42"/>
        <end position="136"/>
    </location>
</feature>
<dbReference type="PROSITE" id="PS00107">
    <property type="entry name" value="PROTEIN_KINASE_ATP"/>
    <property type="match status" value="1"/>
</dbReference>
<evidence type="ECO:0000256" key="11">
    <source>
        <dbReference type="ARBA" id="ARBA00022989"/>
    </source>
</evidence>
<keyword evidence="6" id="KW-0808">Transferase</keyword>
<feature type="domain" description="Ig-like" evidence="25">
    <location>
        <begin position="870"/>
        <end position="910"/>
    </location>
</feature>
<gene>
    <name evidence="26" type="ORF">HOLleu_31071</name>
</gene>
<dbReference type="GO" id="GO:0005886">
    <property type="term" value="C:plasma membrane"/>
    <property type="evidence" value="ECO:0007669"/>
    <property type="project" value="UniProtKB-SubCell"/>
</dbReference>
<feature type="domain" description="Ig-like" evidence="25">
    <location>
        <begin position="1191"/>
        <end position="1283"/>
    </location>
</feature>
<feature type="signal peptide" evidence="23">
    <location>
        <begin position="1"/>
        <end position="28"/>
    </location>
</feature>
<evidence type="ECO:0000256" key="10">
    <source>
        <dbReference type="ARBA" id="ARBA00022840"/>
    </source>
</evidence>
<evidence type="ECO:0000256" key="7">
    <source>
        <dbReference type="ARBA" id="ARBA00022692"/>
    </source>
</evidence>
<dbReference type="InterPro" id="IPR036179">
    <property type="entry name" value="Ig-like_dom_sf"/>
</dbReference>
<dbReference type="GO" id="GO:0043235">
    <property type="term" value="C:receptor complex"/>
    <property type="evidence" value="ECO:0007669"/>
    <property type="project" value="TreeGrafter"/>
</dbReference>
<dbReference type="Pfam" id="PF07714">
    <property type="entry name" value="PK_Tyr_Ser-Thr"/>
    <property type="match status" value="1"/>
</dbReference>
<sequence length="1875" mass="209424">MGSLRWKICSFHTLSVLLLVSLIEKADSSLLDGQRLERWGPPRIHPEVKYKVVAENGALELTCFGSYKLEWDIPTSVDRDRKQITATNCKSSCDNAANVAQRHTSTLRISQTVTSDTGRYECVFRKFSVNREENVTSTSIYVYVASQDTLFVPVFNTDLMFGCSSAGVIPCRVTNPITNVSLVDSQDQVIRSRGISRYSPADGFSLSSETPLEGPVWCLGQLGATTSRQYFHIIRDCDQPALEAEVSADAFEVLEGFEGINLHCTVEAPGTETITLTWDFPAEVAPERNHSLYSVRESEEVTPGQEGVIRYHSHFRVSTANVYDNGTYSCGVITDHGTSWTMINVTVLDATQLLNSGPPTLTTQRTSVTILPNETLRLECHGGFALEWQYPTAVAMRIRETWHNCGRCNRHERYRSTIILPDPVEGDSGLYKCLYSRYLGHQNNATTAVISVVMDTPEEPPEESGNRPPQLIPGDADLILRQGQPFELHCHGSFPLDWEMPEAVRSYVSINTTSCSNCSSDSLYQSVLYVEEMVYTYTGLYTCVYSRHADRLDETTKAEMYVYVTSNNPRHLFLDDGFFFELYGDNPAYIPCRVTNPEAHVVLRATSTMEMTEPTYNPRSGFYVTANQSKYNGLVTCAATLGNMTEDRTVIVKYETKHIQPTVEVASSHSVVISGRGGFNLTCKVKIPLNTVMSELYWDFPAKSLNLNQNDTHLITRSSRITKERIRELSSVLEVRNASLADNGTYTCNAQNAEGPGSGSVGVRVIEKGYVNINPLFSGDFDKVVANGKTYKISFGVSMLPEAEFFWFKDGQQIQTDTDETYQSRLRDDIVFLKLLNVRDSSYTGTYSLIGRNAYETTNVTFRVVVKVEPKITIMVAPERTATSPPLFNVNEDYTLTCKAEGYPQPRVSWTFAPCNLSSEDCSAAMIPSDRWSELNSKQLPEAPVNEKVFAMNRGRSVPPSIFRCVAKADGFDPVFQDVHYFPTAAQDGLSITSSPEKVYKGSSLNLTCKGSNYVYKNPGWRLGSSIEDSVTISNSTDHRLTVHPFQELEGNTWVSKLSIHNLTSDDTSSYWCMASYKNDDGSFSVGTNITVHDVQIPVINLPSQINVQESVEPLNVSCVVSGDPVPSVDWFKDDRPLSPGRKVEVIGEQRVRSVFFRRRAHLSDGGIYTCRAKNLGETVEKTVSVNVLTPALAETGKTVIQVVSGVNATLRCNVVGNPKPELKWYRNMSSGQILPIKKEFYNNPQGDLILLKVTTAESGLFICKATNMLGVSESTVELLVVSEVVSEGSKPSVKRPDNSKQDMILVAIILVSFVLVSILIIVPCFVFIKQSNRKYIPAGDDMLLPINVGNVIDLEDICEQLPYDKQWEFPRERLKLGAPLGRGAFGQVFKAVAFGIEKNKTYSTVAVKMLKDDATESEAKALMTELKMLIHIGPHLNVVNLLGACTTDELVVITEFCCYGNLSDYLRQRRKYFVPGCEVKTYPRIIDLEEREEMLVTGRHITVAMEEDDDVFDPVSKEEDSLLEEVLTLKDLICFCFQVARGMEFLASKKCIHRDLAARNVLLAEDNVVKICDFGLSRDIYHDPDYVTKSGGRLPIKWMAPESIFDKVFTSSSDVWSLGVFMWEVFSLGGSPYPGVPVDEEFYNRLKNGYRMCSPEHAPLSIYHIMLDTWNTEPEERPTFSELVSKLGDQLENSVKQEYMDLNLPYEMDTRSPLSSYILAEEAEPGEFDPLMALENNEKNAQTVDGDERDFCTSYDEENKDGICEKGNQEITEATRPVCLSMNGRITRPLQEDGINSEPDSAHQLDSERHSVSSVENVDSFETGGEAFAHRDNSKSEESVSSDSSSGFRSGGYVSEDERPPEYSKVMQGVTLRY</sequence>
<dbReference type="SUPFAM" id="SSF48726">
    <property type="entry name" value="Immunoglobulin"/>
    <property type="match status" value="8"/>
</dbReference>
<reference evidence="26" key="1">
    <citation type="submission" date="2021-10" db="EMBL/GenBank/DDBJ databases">
        <title>Tropical sea cucumber genome reveals ecological adaptation and Cuvierian tubules defense mechanism.</title>
        <authorList>
            <person name="Chen T."/>
        </authorList>
    </citation>
    <scope>NUCLEOTIDE SEQUENCE</scope>
    <source>
        <strain evidence="26">Nanhai2018</strain>
        <tissue evidence="26">Muscle</tissue>
    </source>
</reference>
<dbReference type="InterPro" id="IPR001245">
    <property type="entry name" value="Ser-Thr/Tyr_kinase_cat_dom"/>
</dbReference>
<feature type="domain" description="Ig-like" evidence="25">
    <location>
        <begin position="1098"/>
        <end position="1185"/>
    </location>
</feature>
<dbReference type="EMBL" id="JAIZAY010000015">
    <property type="protein sequence ID" value="KAJ8028743.1"/>
    <property type="molecule type" value="Genomic_DNA"/>
</dbReference>
<evidence type="ECO:0000256" key="12">
    <source>
        <dbReference type="ARBA" id="ARBA00023136"/>
    </source>
</evidence>
<dbReference type="PROSITE" id="PS50835">
    <property type="entry name" value="IG_LIKE"/>
    <property type="match status" value="8"/>
</dbReference>
<feature type="region of interest" description="Disordered" evidence="21">
    <location>
        <begin position="1790"/>
        <end position="1875"/>
    </location>
</feature>
<keyword evidence="23" id="KW-0732">Signal</keyword>
<feature type="domain" description="Ig-like" evidence="25">
    <location>
        <begin position="983"/>
        <end position="1091"/>
    </location>
</feature>
<keyword evidence="14" id="KW-1015">Disulfide bond</keyword>
<evidence type="ECO:0000256" key="16">
    <source>
        <dbReference type="ARBA" id="ARBA00023180"/>
    </source>
</evidence>
<dbReference type="InterPro" id="IPR013151">
    <property type="entry name" value="Immunoglobulin_dom"/>
</dbReference>
<evidence type="ECO:0000256" key="1">
    <source>
        <dbReference type="ARBA" id="ARBA00004251"/>
    </source>
</evidence>
<feature type="domain" description="Ig-like" evidence="25">
    <location>
        <begin position="240"/>
        <end position="346"/>
    </location>
</feature>
<keyword evidence="16" id="KW-0325">Glycoprotein</keyword>
<keyword evidence="8 19" id="KW-0547">Nucleotide-binding</keyword>
<dbReference type="InterPro" id="IPR050122">
    <property type="entry name" value="RTK"/>
</dbReference>
<accession>A0A9Q1BL80</accession>
<feature type="compositionally biased region" description="Low complexity" evidence="21">
    <location>
        <begin position="1840"/>
        <end position="1853"/>
    </location>
</feature>
<dbReference type="InterPro" id="IPR008266">
    <property type="entry name" value="Tyr_kinase_AS"/>
</dbReference>
<keyword evidence="3" id="KW-0217">Developmental protein</keyword>
<evidence type="ECO:0000256" key="8">
    <source>
        <dbReference type="ARBA" id="ARBA00022741"/>
    </source>
</evidence>
<keyword evidence="4" id="KW-1003">Cell membrane</keyword>
<evidence type="ECO:0000313" key="27">
    <source>
        <dbReference type="Proteomes" id="UP001152320"/>
    </source>
</evidence>
<evidence type="ECO:0000256" key="21">
    <source>
        <dbReference type="SAM" id="MobiDB-lite"/>
    </source>
</evidence>
<comment type="catalytic activity">
    <reaction evidence="18">
        <text>L-tyrosyl-[protein] + ATP = O-phospho-L-tyrosyl-[protein] + ADP + H(+)</text>
        <dbReference type="Rhea" id="RHEA:10596"/>
        <dbReference type="Rhea" id="RHEA-COMP:10136"/>
        <dbReference type="Rhea" id="RHEA-COMP:20101"/>
        <dbReference type="ChEBI" id="CHEBI:15378"/>
        <dbReference type="ChEBI" id="CHEBI:30616"/>
        <dbReference type="ChEBI" id="CHEBI:46858"/>
        <dbReference type="ChEBI" id="CHEBI:61978"/>
        <dbReference type="ChEBI" id="CHEBI:456216"/>
        <dbReference type="EC" id="2.7.10.1"/>
    </reaction>
</comment>
<evidence type="ECO:0000256" key="17">
    <source>
        <dbReference type="ARBA" id="ARBA00023319"/>
    </source>
</evidence>
<dbReference type="InterPro" id="IPR000719">
    <property type="entry name" value="Prot_kinase_dom"/>
</dbReference>
<feature type="domain" description="Protein kinase" evidence="24">
    <location>
        <begin position="1375"/>
        <end position="1701"/>
    </location>
</feature>
<evidence type="ECO:0000256" key="3">
    <source>
        <dbReference type="ARBA" id="ARBA00022473"/>
    </source>
</evidence>
<evidence type="ECO:0000256" key="4">
    <source>
        <dbReference type="ARBA" id="ARBA00022475"/>
    </source>
</evidence>
<dbReference type="Gene3D" id="2.60.40.10">
    <property type="entry name" value="Immunoglobulins"/>
    <property type="match status" value="12"/>
</dbReference>
<feature type="domain" description="Ig-like" evidence="25">
    <location>
        <begin position="359"/>
        <end position="451"/>
    </location>
</feature>
<dbReference type="FunFam" id="1.10.510.10:FF:000077">
    <property type="entry name" value="Vascular endothelial growth factor receptor 2"/>
    <property type="match status" value="1"/>
</dbReference>
<dbReference type="PROSITE" id="PS50011">
    <property type="entry name" value="PROTEIN_KINASE_DOM"/>
    <property type="match status" value="1"/>
</dbReference>
<dbReference type="GO" id="GO:0004714">
    <property type="term" value="F:transmembrane receptor protein tyrosine kinase activity"/>
    <property type="evidence" value="ECO:0007669"/>
    <property type="project" value="UniProtKB-EC"/>
</dbReference>
<dbReference type="Gene3D" id="3.30.200.20">
    <property type="entry name" value="Phosphorylase Kinase, domain 1"/>
    <property type="match status" value="1"/>
</dbReference>
<evidence type="ECO:0000256" key="2">
    <source>
        <dbReference type="ARBA" id="ARBA00011902"/>
    </source>
</evidence>
<keyword evidence="15 20" id="KW-0675">Receptor</keyword>
<evidence type="ECO:0000256" key="5">
    <source>
        <dbReference type="ARBA" id="ARBA00022553"/>
    </source>
</evidence>
<keyword evidence="27" id="KW-1185">Reference proteome</keyword>
<feature type="compositionally biased region" description="Basic and acidic residues" evidence="21">
    <location>
        <begin position="1829"/>
        <end position="1839"/>
    </location>
</feature>
<evidence type="ECO:0000256" key="18">
    <source>
        <dbReference type="ARBA" id="ARBA00051243"/>
    </source>
</evidence>
<keyword evidence="5" id="KW-0597">Phosphoprotein</keyword>
<evidence type="ECO:0000256" key="22">
    <source>
        <dbReference type="SAM" id="Phobius"/>
    </source>
</evidence>